<dbReference type="Proteomes" id="UP000076632">
    <property type="component" value="Unassembled WGS sequence"/>
</dbReference>
<organism evidence="1 2">
    <name type="scientific">Xylona heveae (strain CBS 132557 / TC161)</name>
    <dbReference type="NCBI Taxonomy" id="1328760"/>
    <lineage>
        <taxon>Eukaryota</taxon>
        <taxon>Fungi</taxon>
        <taxon>Dikarya</taxon>
        <taxon>Ascomycota</taxon>
        <taxon>Pezizomycotina</taxon>
        <taxon>Xylonomycetes</taxon>
        <taxon>Xylonales</taxon>
        <taxon>Xylonaceae</taxon>
        <taxon>Xylona</taxon>
    </lineage>
</organism>
<dbReference type="InParanoid" id="A0A165HEF6"/>
<name>A0A165HEF6_XYLHT</name>
<dbReference type="EMBL" id="KV407457">
    <property type="protein sequence ID" value="KZF23388.1"/>
    <property type="molecule type" value="Genomic_DNA"/>
</dbReference>
<accession>A0A165HEF6</accession>
<proteinExistence type="predicted"/>
<dbReference type="RefSeq" id="XP_018188943.1">
    <property type="nucleotide sequence ID" value="XM_018334986.1"/>
</dbReference>
<dbReference type="AlphaFoldDB" id="A0A165HEF6"/>
<dbReference type="OrthoDB" id="3438507at2759"/>
<dbReference type="GeneID" id="28900123"/>
<keyword evidence="2" id="KW-1185">Reference proteome</keyword>
<reference evidence="1 2" key="1">
    <citation type="journal article" date="2016" name="Fungal Biol.">
        <title>The genome of Xylona heveae provides a window into fungal endophytism.</title>
        <authorList>
            <person name="Gazis R."/>
            <person name="Kuo A."/>
            <person name="Riley R."/>
            <person name="LaButti K."/>
            <person name="Lipzen A."/>
            <person name="Lin J."/>
            <person name="Amirebrahimi M."/>
            <person name="Hesse C.N."/>
            <person name="Spatafora J.W."/>
            <person name="Henrissat B."/>
            <person name="Hainaut M."/>
            <person name="Grigoriev I.V."/>
            <person name="Hibbett D.S."/>
        </authorList>
    </citation>
    <scope>NUCLEOTIDE SEQUENCE [LARGE SCALE GENOMIC DNA]</scope>
    <source>
        <strain evidence="1 2">TC161</strain>
    </source>
</reference>
<gene>
    <name evidence="1" type="ORF">L228DRAFT_267395</name>
</gene>
<sequence>MTRNSQSSAARNLKDAKSEVLQCPEIFHVDDTLETVVLNAEKLEIASRAKELCEQRGRLVTVILGKLVQYTREAISRRLFGGLVQEIRFFPEDMLAIVVFALPTDAEGFIRHIKFVKDNDPSAYRALQINAEWYKGVELQAMWPSQPSLVQWILTGATRCLQLFGIDIGQKPDDFAEAVTCGLGIRPIKVAIIHQKKRQVKTAQLGNSGIIEFSSIKDAVESRQKILEKRAPGLNNCRVEFLGDPADNAPVRREYCACQTCNELQDT</sequence>
<protein>
    <submittedName>
        <fullName evidence="1">Uncharacterized protein</fullName>
    </submittedName>
</protein>
<evidence type="ECO:0000313" key="1">
    <source>
        <dbReference type="EMBL" id="KZF23388.1"/>
    </source>
</evidence>
<evidence type="ECO:0000313" key="2">
    <source>
        <dbReference type="Proteomes" id="UP000076632"/>
    </source>
</evidence>